<evidence type="ECO:0000313" key="3">
    <source>
        <dbReference type="WBParaSite" id="sdigi.contig426.g8235.t1"/>
    </source>
</evidence>
<sequence length="108" mass="12707">MAPNLVAMSSMIGSPNMNVPPSVRQRSPQQQQRVPTFNLPPVQYDGQVIQNSGYYQEPQQQITMPIQNMPAQRSLIQHDDAHGFDEYDEEDFRRDIRDYEYRSNNYHY</sequence>
<feature type="compositionally biased region" description="Low complexity" evidence="1">
    <location>
        <begin position="19"/>
        <end position="35"/>
    </location>
</feature>
<accession>A0A915PU89</accession>
<keyword evidence="2" id="KW-1185">Reference proteome</keyword>
<organism evidence="2 3">
    <name type="scientific">Setaria digitata</name>
    <dbReference type="NCBI Taxonomy" id="48799"/>
    <lineage>
        <taxon>Eukaryota</taxon>
        <taxon>Metazoa</taxon>
        <taxon>Ecdysozoa</taxon>
        <taxon>Nematoda</taxon>
        <taxon>Chromadorea</taxon>
        <taxon>Rhabditida</taxon>
        <taxon>Spirurina</taxon>
        <taxon>Spiruromorpha</taxon>
        <taxon>Filarioidea</taxon>
        <taxon>Setariidae</taxon>
        <taxon>Setaria</taxon>
    </lineage>
</organism>
<dbReference type="Proteomes" id="UP000887581">
    <property type="component" value="Unplaced"/>
</dbReference>
<dbReference type="AlphaFoldDB" id="A0A915PU89"/>
<proteinExistence type="predicted"/>
<evidence type="ECO:0000313" key="2">
    <source>
        <dbReference type="Proteomes" id="UP000887581"/>
    </source>
</evidence>
<evidence type="ECO:0000256" key="1">
    <source>
        <dbReference type="SAM" id="MobiDB-lite"/>
    </source>
</evidence>
<protein>
    <submittedName>
        <fullName evidence="3">Uncharacterized protein</fullName>
    </submittedName>
</protein>
<feature type="region of interest" description="Disordered" evidence="1">
    <location>
        <begin position="1"/>
        <end position="42"/>
    </location>
</feature>
<reference evidence="3" key="1">
    <citation type="submission" date="2022-11" db="UniProtKB">
        <authorList>
            <consortium name="WormBaseParasite"/>
        </authorList>
    </citation>
    <scope>IDENTIFICATION</scope>
</reference>
<dbReference type="WBParaSite" id="sdigi.contig426.g8235.t1">
    <property type="protein sequence ID" value="sdigi.contig426.g8235.t1"/>
    <property type="gene ID" value="sdigi.contig426.g8235"/>
</dbReference>
<name>A0A915PU89_9BILA</name>